<evidence type="ECO:0000313" key="2">
    <source>
        <dbReference type="EMBL" id="KAH0519846.1"/>
    </source>
</evidence>
<comment type="subcellular location">
    <subcellularLocation>
        <location evidence="1">Autolysosome</location>
    </subcellularLocation>
</comment>
<dbReference type="InterPro" id="IPR001519">
    <property type="entry name" value="Ferritin"/>
</dbReference>
<dbReference type="EMBL" id="JAATJU010002484">
    <property type="protein sequence ID" value="KAH0519846.1"/>
    <property type="molecule type" value="Genomic_DNA"/>
</dbReference>
<dbReference type="AlphaFoldDB" id="A0A8J6L2D8"/>
<dbReference type="GO" id="GO:0008199">
    <property type="term" value="F:ferric iron binding"/>
    <property type="evidence" value="ECO:0007669"/>
    <property type="project" value="InterPro"/>
</dbReference>
<protein>
    <submittedName>
        <fullName evidence="2">Ferritin light chain 1</fullName>
    </submittedName>
</protein>
<accession>A0A8J6L2D8</accession>
<dbReference type="GO" id="GO:0008198">
    <property type="term" value="F:ferrous iron binding"/>
    <property type="evidence" value="ECO:0007669"/>
    <property type="project" value="TreeGrafter"/>
</dbReference>
<reference evidence="2" key="1">
    <citation type="submission" date="2020-03" db="EMBL/GenBank/DDBJ databases">
        <title>Studies in the Genomics of Life Span.</title>
        <authorList>
            <person name="Glass D."/>
        </authorList>
    </citation>
    <scope>NUCLEOTIDE SEQUENCE</scope>
    <source>
        <strain evidence="2">LTLLF</strain>
        <tissue evidence="2">Muscle</tissue>
    </source>
</reference>
<dbReference type="GO" id="GO:0006826">
    <property type="term" value="P:iron ion transport"/>
    <property type="evidence" value="ECO:0007669"/>
    <property type="project" value="InterPro"/>
</dbReference>
<evidence type="ECO:0000313" key="3">
    <source>
        <dbReference type="Proteomes" id="UP000710432"/>
    </source>
</evidence>
<gene>
    <name evidence="2" type="ORF">LTLLF_109830</name>
</gene>
<dbReference type="GO" id="GO:0044754">
    <property type="term" value="C:autolysosome"/>
    <property type="evidence" value="ECO:0007669"/>
    <property type="project" value="UniProtKB-SubCell"/>
</dbReference>
<name>A0A8J6L2D8_MICOH</name>
<sequence>MTSQVRQNYSTEVEAAVNLLVNLHLRTSCTYLSLGYYFDPDDVALEGVGHFRELPEKREGVERLFELQNDCGGRASFQDVQSHLKMSGVKPRRPWKLPWPWRT</sequence>
<proteinExistence type="predicted"/>
<dbReference type="InterPro" id="IPR012347">
    <property type="entry name" value="Ferritin-like"/>
</dbReference>
<evidence type="ECO:0000256" key="1">
    <source>
        <dbReference type="ARBA" id="ARBA00044942"/>
    </source>
</evidence>
<dbReference type="Gene3D" id="1.20.1260.10">
    <property type="match status" value="1"/>
</dbReference>
<dbReference type="GO" id="GO:0006879">
    <property type="term" value="P:intracellular iron ion homeostasis"/>
    <property type="evidence" value="ECO:0007669"/>
    <property type="project" value="InterPro"/>
</dbReference>
<dbReference type="PANTHER" id="PTHR11431">
    <property type="entry name" value="FERRITIN"/>
    <property type="match status" value="1"/>
</dbReference>
<dbReference type="Proteomes" id="UP000710432">
    <property type="component" value="Unassembled WGS sequence"/>
</dbReference>
<dbReference type="InterPro" id="IPR009078">
    <property type="entry name" value="Ferritin-like_SF"/>
</dbReference>
<comment type="caution">
    <text evidence="2">The sequence shown here is derived from an EMBL/GenBank/DDBJ whole genome shotgun (WGS) entry which is preliminary data.</text>
</comment>
<dbReference type="PANTHER" id="PTHR11431:SF47">
    <property type="entry name" value="FERRITIN LIGHT CHAIN"/>
    <property type="match status" value="1"/>
</dbReference>
<organism evidence="2 3">
    <name type="scientific">Microtus ochrogaster</name>
    <name type="common">Prairie vole</name>
    <dbReference type="NCBI Taxonomy" id="79684"/>
    <lineage>
        <taxon>Eukaryota</taxon>
        <taxon>Metazoa</taxon>
        <taxon>Chordata</taxon>
        <taxon>Craniata</taxon>
        <taxon>Vertebrata</taxon>
        <taxon>Euteleostomi</taxon>
        <taxon>Mammalia</taxon>
        <taxon>Eutheria</taxon>
        <taxon>Euarchontoglires</taxon>
        <taxon>Glires</taxon>
        <taxon>Rodentia</taxon>
        <taxon>Myomorpha</taxon>
        <taxon>Muroidea</taxon>
        <taxon>Cricetidae</taxon>
        <taxon>Arvicolinae</taxon>
        <taxon>Microtus</taxon>
    </lineage>
</organism>
<dbReference type="SUPFAM" id="SSF47240">
    <property type="entry name" value="Ferritin-like"/>
    <property type="match status" value="1"/>
</dbReference>